<dbReference type="GO" id="GO:0005543">
    <property type="term" value="F:phospholipid binding"/>
    <property type="evidence" value="ECO:0007669"/>
    <property type="project" value="InterPro"/>
</dbReference>
<feature type="compositionally biased region" description="Polar residues" evidence="2">
    <location>
        <begin position="1507"/>
        <end position="1528"/>
    </location>
</feature>
<accession>A0A367KMK0</accession>
<feature type="coiled-coil region" evidence="1">
    <location>
        <begin position="161"/>
        <end position="258"/>
    </location>
</feature>
<feature type="coiled-coil region" evidence="1">
    <location>
        <begin position="787"/>
        <end position="867"/>
    </location>
</feature>
<feature type="compositionally biased region" description="Basic and acidic residues" evidence="2">
    <location>
        <begin position="1155"/>
        <end position="1178"/>
    </location>
</feature>
<dbReference type="GO" id="GO:0005739">
    <property type="term" value="C:mitochondrion"/>
    <property type="evidence" value="ECO:0007669"/>
    <property type="project" value="TreeGrafter"/>
</dbReference>
<evidence type="ECO:0000256" key="2">
    <source>
        <dbReference type="SAM" id="MobiDB-lite"/>
    </source>
</evidence>
<feature type="compositionally biased region" description="Polar residues" evidence="2">
    <location>
        <begin position="1332"/>
        <end position="1355"/>
    </location>
</feature>
<dbReference type="InterPro" id="IPR053005">
    <property type="entry name" value="Nuclear_Pos-Cytoskel_Interact"/>
</dbReference>
<organism evidence="4 5">
    <name type="scientific">Rhizopus stolonifer</name>
    <name type="common">Rhizopus nigricans</name>
    <dbReference type="NCBI Taxonomy" id="4846"/>
    <lineage>
        <taxon>Eukaryota</taxon>
        <taxon>Fungi</taxon>
        <taxon>Fungi incertae sedis</taxon>
        <taxon>Mucoromycota</taxon>
        <taxon>Mucoromycotina</taxon>
        <taxon>Mucoromycetes</taxon>
        <taxon>Mucorales</taxon>
        <taxon>Mucorineae</taxon>
        <taxon>Rhizopodaceae</taxon>
        <taxon>Rhizopus</taxon>
    </lineage>
</organism>
<feature type="region of interest" description="Disordered" evidence="2">
    <location>
        <begin position="1316"/>
        <end position="1366"/>
    </location>
</feature>
<feature type="non-terminal residue" evidence="4">
    <location>
        <position position="1538"/>
    </location>
</feature>
<dbReference type="GO" id="GO:0032065">
    <property type="term" value="P:maintenance of protein location in cell cortex"/>
    <property type="evidence" value="ECO:0007669"/>
    <property type="project" value="InterPro"/>
</dbReference>
<feature type="coiled-coil region" evidence="1">
    <location>
        <begin position="284"/>
        <end position="311"/>
    </location>
</feature>
<feature type="compositionally biased region" description="Polar residues" evidence="2">
    <location>
        <begin position="1196"/>
        <end position="1208"/>
    </location>
</feature>
<feature type="region of interest" description="Disordered" evidence="2">
    <location>
        <begin position="425"/>
        <end position="494"/>
    </location>
</feature>
<dbReference type="PANTHER" id="PTHR28190:SF1">
    <property type="entry name" value="NUCLEAR MIGRATION PROTEIN NUM1"/>
    <property type="match status" value="1"/>
</dbReference>
<dbReference type="PANTHER" id="PTHR28190">
    <property type="entry name" value="NUCLEAR MIGRATION PROTEIN NUM1"/>
    <property type="match status" value="1"/>
</dbReference>
<dbReference type="STRING" id="4846.A0A367KMK0"/>
<keyword evidence="5" id="KW-1185">Reference proteome</keyword>
<evidence type="ECO:0000313" key="5">
    <source>
        <dbReference type="Proteomes" id="UP000253551"/>
    </source>
</evidence>
<feature type="region of interest" description="Disordered" evidence="2">
    <location>
        <begin position="325"/>
        <end position="361"/>
    </location>
</feature>
<feature type="region of interest" description="Disordered" evidence="2">
    <location>
        <begin position="1155"/>
        <end position="1303"/>
    </location>
</feature>
<evidence type="ECO:0000259" key="3">
    <source>
        <dbReference type="SMART" id="SM00233"/>
    </source>
</evidence>
<feature type="coiled-coil region" evidence="1">
    <location>
        <begin position="904"/>
        <end position="1042"/>
    </location>
</feature>
<evidence type="ECO:0000256" key="1">
    <source>
        <dbReference type="SAM" id="Coils"/>
    </source>
</evidence>
<dbReference type="GO" id="GO:0015631">
    <property type="term" value="F:tubulin binding"/>
    <property type="evidence" value="ECO:0007669"/>
    <property type="project" value="TreeGrafter"/>
</dbReference>
<feature type="compositionally biased region" description="Acidic residues" evidence="2">
    <location>
        <begin position="474"/>
        <end position="494"/>
    </location>
</feature>
<feature type="compositionally biased region" description="Polar residues" evidence="2">
    <location>
        <begin position="343"/>
        <end position="361"/>
    </location>
</feature>
<feature type="region of interest" description="Disordered" evidence="2">
    <location>
        <begin position="1499"/>
        <end position="1538"/>
    </location>
</feature>
<gene>
    <name evidence="4" type="ORF">CU098_000520</name>
</gene>
<comment type="caution">
    <text evidence="4">The sequence shown here is derived from an EMBL/GenBank/DDBJ whole genome shotgun (WGS) entry which is preliminary data.</text>
</comment>
<feature type="compositionally biased region" description="Polar residues" evidence="2">
    <location>
        <begin position="425"/>
        <end position="434"/>
    </location>
</feature>
<feature type="compositionally biased region" description="Polar residues" evidence="2">
    <location>
        <begin position="1238"/>
        <end position="1267"/>
    </location>
</feature>
<dbReference type="GO" id="GO:0005938">
    <property type="term" value="C:cell cortex"/>
    <property type="evidence" value="ECO:0007669"/>
    <property type="project" value="InterPro"/>
</dbReference>
<dbReference type="Pfam" id="PF12814">
    <property type="entry name" value="Mcp5_PH"/>
    <property type="match status" value="1"/>
</dbReference>
<dbReference type="InterPro" id="IPR024774">
    <property type="entry name" value="PH_dom-Mcp5-type"/>
</dbReference>
<evidence type="ECO:0000313" key="4">
    <source>
        <dbReference type="EMBL" id="RCI03389.1"/>
    </source>
</evidence>
<feature type="compositionally biased region" description="Basic residues" evidence="2">
    <location>
        <begin position="435"/>
        <end position="450"/>
    </location>
</feature>
<dbReference type="SUPFAM" id="SSF50729">
    <property type="entry name" value="PH domain-like"/>
    <property type="match status" value="1"/>
</dbReference>
<proteinExistence type="predicted"/>
<dbReference type="EMBL" id="PJQM01001037">
    <property type="protein sequence ID" value="RCI03389.1"/>
    <property type="molecule type" value="Genomic_DNA"/>
</dbReference>
<dbReference type="SMART" id="SM00233">
    <property type="entry name" value="PH"/>
    <property type="match status" value="1"/>
</dbReference>
<dbReference type="Proteomes" id="UP000253551">
    <property type="component" value="Unassembled WGS sequence"/>
</dbReference>
<feature type="compositionally biased region" description="Low complexity" evidence="2">
    <location>
        <begin position="1272"/>
        <end position="1282"/>
    </location>
</feature>
<dbReference type="InterPro" id="IPR001849">
    <property type="entry name" value="PH_domain"/>
</dbReference>
<keyword evidence="1" id="KW-0175">Coiled coil</keyword>
<protein>
    <recommendedName>
        <fullName evidence="3">PH domain-containing protein</fullName>
    </recommendedName>
</protein>
<sequence length="1538" mass="172302">MSKLLKSPSGTDLKQKRPISFAGMTANQVKLELTAQLNNKEKVLEKANASPISKNALTKQTDRIRKEILSLDQYKHGDPLPTDIRSKLENLANEFQDMKGMKSAGVDDAIPRGPSASFSPLLPPPPTNSSPTKRTKTVNGNRRNPDIEFATEIGQGLLIEVRKLQTALQEKEEIIKQLEMSQADTERSQESAERYLKQREETEERLKEENWNLEVTNQELRASLLETNQALAKHNTEYSKLAKQLKSQSEQIDIMKAQEEKSASVIEAMKARHEQETYQIRKHAATAQRENSQIQKQMEALNTELKICKAKLAIKMATINRVEETHAQDTANDANKDQDTESDQANANTPVLTASTSQSNRTQVLEAETLKQSLAHAHRIISNLRSSLHKEKLEKFEVKKMLSDSQENIEQMRKEMASWNNNALAIGGNQNRSKSGGKRKATAAKKKRGGVGRQPRGLVANDSDAELKSSSANEETEDEELSNEETHDEDSVDEDALDPEFAFVPSGNTLGSFMEFNNAPFGSSSMKPLSSELEADNKVQVIDIGVNTEPIELSAISKQDNTTRFDSFVAQTENQEILPENSAINQRTATSGLKANDTFVQEQISQALVKERRAIFERAEPILSAEQIKVILPTQNMQDTQDTIHTTEKEFTHAMIPKSDVDKLIQEAIDSMLPKSEAEAMVTKATEETRSIVEKELSEQMILRTQFDAMLHEATQKTRAELKEAEEQMLRDMVTKANAESMVQEAVVSTTEKLTAEFDDQKKKMQEETLRTMVTKVKAESMVQEATQKLRAEFDQENKKREEQERIKLSNIAAETKAKDMISKQDAEKLAQKAAFDERDKAQAEMNQALEKQKAELESAKQVELERLEANRVTDLESQKLEMQTVQKTELEKFAMEMDAMKEAELEEQKREFEMAQKVELETQRLEIMSMIETALEKQKVDIEATMQAELDKQKNEIEAAKLSELQKQKAEIEQAKDNELEKQKIELEAIRLRELEQKVAEMETTKKTEIEALSKRIESYKKEQEENNQRMKNMLTKESVDVLVKRAVAGVQEAAEKSQAEALAGMISREYAKRMVEDEVAKALEAERKEVAQREAAESMEMISKAEAEALAKVAAADAIVKERQAAAVRESELVTKEEVKRNEAAAVLAKERKALKEKEEQTITKEQAEQNTKEAVKQALLDYQKNMSKEPPKTTLSNLASTSETPKPTRFSKSKGPSESVAPASKEELAPPPSSLERSVSTSRLNLPSVNVTPAPSVSTPTNTGRKLRLSSSVSSLRIGSSKKDSQKNARPSTDSTHSFGSFRILDSSKYQSHRLQSKSSISLRELSNKQHSTTSVSTMSSGEDQTPNSSQIHAPMNSDETFSGFPSAGGTDMYVISAITQTMIGEWMSKHTRRYVGGGISEKKHQRYFWVHPYTKILYWSPEKPGAEGNQVKTKSAYIESLSVIPSHDNSGASPVSLLIHTPKRDLKITATSLERHDLWFKSLSYLLGRSKESSYPLAEEPSRLTSDSSSTIENAGHQQGTIHSKASDAQMDIE</sequence>
<feature type="region of interest" description="Disordered" evidence="2">
    <location>
        <begin position="104"/>
        <end position="144"/>
    </location>
</feature>
<name>A0A367KMK0_RHIST</name>
<feature type="domain" description="PH" evidence="3">
    <location>
        <begin position="1385"/>
        <end position="1494"/>
    </location>
</feature>
<dbReference type="OrthoDB" id="2149224at2759"/>
<dbReference type="GO" id="GO:0000226">
    <property type="term" value="P:microtubule cytoskeleton organization"/>
    <property type="evidence" value="ECO:0007669"/>
    <property type="project" value="TreeGrafter"/>
</dbReference>
<feature type="compositionally biased region" description="Polar residues" evidence="2">
    <location>
        <begin position="1291"/>
        <end position="1302"/>
    </location>
</feature>
<reference evidence="4 5" key="1">
    <citation type="journal article" date="2018" name="G3 (Bethesda)">
        <title>Phylogenetic and Phylogenomic Definition of Rhizopus Species.</title>
        <authorList>
            <person name="Gryganskyi A.P."/>
            <person name="Golan J."/>
            <person name="Dolatabadi S."/>
            <person name="Mondo S."/>
            <person name="Robb S."/>
            <person name="Idnurm A."/>
            <person name="Muszewska A."/>
            <person name="Steczkiewicz K."/>
            <person name="Masonjones S."/>
            <person name="Liao H.L."/>
            <person name="Gajdeczka M.T."/>
            <person name="Anike F."/>
            <person name="Vuek A."/>
            <person name="Anishchenko I.M."/>
            <person name="Voigt K."/>
            <person name="de Hoog G.S."/>
            <person name="Smith M.E."/>
            <person name="Heitman J."/>
            <person name="Vilgalys R."/>
            <person name="Stajich J.E."/>
        </authorList>
    </citation>
    <scope>NUCLEOTIDE SEQUENCE [LARGE SCALE GENOMIC DNA]</scope>
    <source>
        <strain evidence="4 5">LSU 92-RS-03</strain>
    </source>
</reference>
<feature type="coiled-coil region" evidence="1">
    <location>
        <begin position="395"/>
        <end position="422"/>
    </location>
</feature>